<proteinExistence type="predicted"/>
<comment type="caution">
    <text evidence="1">The sequence shown here is derived from an EMBL/GenBank/DDBJ whole genome shotgun (WGS) entry which is preliminary data.</text>
</comment>
<reference evidence="2" key="1">
    <citation type="journal article" date="2021" name="Syst. Appl. Microbiol.">
        <title>Roseomonas hellenica sp. nov., isolated from roots of wild-growing Alkanna tinctoria.</title>
        <authorList>
            <person name="Rat A."/>
            <person name="Naranjo H.D."/>
            <person name="Lebbe L."/>
            <person name="Cnockaert M."/>
            <person name="Krigas N."/>
            <person name="Grigoriadou K."/>
            <person name="Maloupa E."/>
            <person name="Willems A."/>
        </authorList>
    </citation>
    <scope>NUCLEOTIDE SEQUENCE [LARGE SCALE GENOMIC DNA]</scope>
    <source>
        <strain evidence="2">LMG 31159</strain>
    </source>
</reference>
<keyword evidence="2" id="KW-1185">Reference proteome</keyword>
<accession>A0ABS5ER14</accession>
<sequence length="77" mass="8092">MKATTVPLDAEQMLMLGPEIDQLNEAAANGHPGMLLAQIFAGRMRVFVISEQQALAFAQILQVGVTRTAAPAQGGGE</sequence>
<organism evidence="1 2">
    <name type="scientific">Neoroseomonas terrae</name>
    <dbReference type="NCBI Taxonomy" id="424799"/>
    <lineage>
        <taxon>Bacteria</taxon>
        <taxon>Pseudomonadati</taxon>
        <taxon>Pseudomonadota</taxon>
        <taxon>Alphaproteobacteria</taxon>
        <taxon>Acetobacterales</taxon>
        <taxon>Acetobacteraceae</taxon>
        <taxon>Neoroseomonas</taxon>
    </lineage>
</organism>
<dbReference type="EMBL" id="JAAEDI010000059">
    <property type="protein sequence ID" value="MBR0653437.1"/>
    <property type="molecule type" value="Genomic_DNA"/>
</dbReference>
<dbReference type="RefSeq" id="WP_211872142.1">
    <property type="nucleotide sequence ID" value="NZ_JAAEDI010000059.1"/>
</dbReference>
<evidence type="ECO:0000313" key="1">
    <source>
        <dbReference type="EMBL" id="MBR0653437.1"/>
    </source>
</evidence>
<dbReference type="Proteomes" id="UP000698752">
    <property type="component" value="Unassembled WGS sequence"/>
</dbReference>
<evidence type="ECO:0000313" key="2">
    <source>
        <dbReference type="Proteomes" id="UP000698752"/>
    </source>
</evidence>
<gene>
    <name evidence="1" type="ORF">GXW78_27590</name>
</gene>
<evidence type="ECO:0008006" key="3">
    <source>
        <dbReference type="Google" id="ProtNLM"/>
    </source>
</evidence>
<name>A0ABS5ER14_9PROT</name>
<protein>
    <recommendedName>
        <fullName evidence="3">DUF1150 family protein</fullName>
    </recommendedName>
</protein>